<evidence type="ECO:0000313" key="5">
    <source>
        <dbReference type="Proteomes" id="UP000002872"/>
    </source>
</evidence>
<dbReference type="Proteomes" id="UP000002872">
    <property type="component" value="Unassembled WGS sequence"/>
</dbReference>
<dbReference type="PANTHER" id="PTHR19384">
    <property type="entry name" value="NITRIC OXIDE SYNTHASE-RELATED"/>
    <property type="match status" value="1"/>
</dbReference>
<dbReference type="Gene3D" id="3.40.50.360">
    <property type="match status" value="1"/>
</dbReference>
<dbReference type="InterPro" id="IPR017938">
    <property type="entry name" value="Riboflavin_synthase-like_b-brl"/>
</dbReference>
<evidence type="ECO:0000256" key="1">
    <source>
        <dbReference type="ARBA" id="ARBA00022630"/>
    </source>
</evidence>
<dbReference type="Pfam" id="PF00258">
    <property type="entry name" value="Flavodoxin_1"/>
    <property type="match status" value="1"/>
</dbReference>
<gene>
    <name evidence="4" type="ORF">NEQG_01739</name>
</gene>
<sequence>MLFIPVGVGSNSGNSFEVAELLKRNLQELRIKPATNIVQEELIQKTSQNSMGKEGQMISNNRNTLDSRPNTEKVSEAKTTSSIVEKKEEISKNCIISIFDMDSLDVSDILTGGLVIFVCSTTGDGDAPYNMQRFWKELKRKSWNNAFEFYFAVIGLGDSSYPKYNYAAKRLFNRLKQVGGIPLCERCDCDEMDPMGIYSAYIPWIESLKAAILSKYKEIARNKKEVYSSSNSSNKQSLCTGTYLGKKKVSPLSDPKTFQIFGEDSMPTTEYDQNLNSYGSMYSSVYEYLFAVDKKEYGYTVGDVLAITPENACYQKVSSKIFFDDVNHISRHTDYQSIPMHHHIQTIYQMVEEKKNAQIMCDEELKDLYLDKLKSISESYDLYYSYVLKPKKSFKDVLIDFYIKISVNSQLIRKILPRYYTISKREGNIYSITSGRIKMKHYKKEILGVCSEYLAHLKEGCSVSVDIKKSQLLVEGDIFIVCTGTGIALGRTIMNEYLMGRLPDVHSLSILFGFRSLFLDCLHLNELLQNKEIEIIVKSQCAYVHNKLSDRNIDVFLAPSRIKELSAFLTAHGKSPGDIRTKNYIDSILEILDRKELEKNIILCGGVRLVKTIPKILTKIMNRVIKPQSECW</sequence>
<dbReference type="SUPFAM" id="SSF63380">
    <property type="entry name" value="Riboflavin synthase domain-like"/>
    <property type="match status" value="1"/>
</dbReference>
<dbReference type="Gene3D" id="2.40.30.10">
    <property type="entry name" value="Translation factors"/>
    <property type="match status" value="1"/>
</dbReference>
<dbReference type="PANTHER" id="PTHR19384:SF10">
    <property type="entry name" value="NADPH-DEPENDENT DIFLAVIN OXIDOREDUCTASE 1"/>
    <property type="match status" value="1"/>
</dbReference>
<dbReference type="InterPro" id="IPR029039">
    <property type="entry name" value="Flavoprotein-like_sf"/>
</dbReference>
<dbReference type="FunCoup" id="I3EGE8">
    <property type="interactions" value="121"/>
</dbReference>
<dbReference type="AlphaFoldDB" id="I3EGE8"/>
<feature type="compositionally biased region" description="Polar residues" evidence="2">
    <location>
        <begin position="48"/>
        <end position="68"/>
    </location>
</feature>
<dbReference type="PROSITE" id="PS50902">
    <property type="entry name" value="FLAVODOXIN_LIKE"/>
    <property type="match status" value="1"/>
</dbReference>
<dbReference type="InterPro" id="IPR023173">
    <property type="entry name" value="NADPH_Cyt_P450_Rdtase_alpha"/>
</dbReference>
<feature type="region of interest" description="Disordered" evidence="2">
    <location>
        <begin position="48"/>
        <end position="80"/>
    </location>
</feature>
<evidence type="ECO:0000313" key="4">
    <source>
        <dbReference type="EMBL" id="EIJ88295.1"/>
    </source>
</evidence>
<evidence type="ECO:0000256" key="2">
    <source>
        <dbReference type="SAM" id="MobiDB-lite"/>
    </source>
</evidence>
<reference evidence="4" key="1">
    <citation type="submission" date="2011-01" db="EMBL/GenBank/DDBJ databases">
        <title>The Genome Sequence of Nematocida parisii strain ERTm3.</title>
        <authorList>
            <consortium name="The Broad Institute Genome Sequencing Platform"/>
            <consortium name="The Broad Institute Genome Sequencing Center for Infectious Disease"/>
            <person name="Cuomo C."/>
            <person name="Troemel E."/>
            <person name="Young S.K."/>
            <person name="Zeng Q."/>
            <person name="Gargeya S."/>
            <person name="Fitzgerald M."/>
            <person name="Haas B."/>
            <person name="Abouelleil A."/>
            <person name="Alvarado L."/>
            <person name="Arachchi H.M."/>
            <person name="Berlin A."/>
            <person name="Chapman S.B."/>
            <person name="Gearin G."/>
            <person name="Goldberg J."/>
            <person name="Griggs A."/>
            <person name="Gujja S."/>
            <person name="Hansen M."/>
            <person name="Heiman D."/>
            <person name="Howarth C."/>
            <person name="Larimer J."/>
            <person name="Lui A."/>
            <person name="MacDonald P.J.P."/>
            <person name="McCowen C."/>
            <person name="Montmayeur A."/>
            <person name="Murphy C."/>
            <person name="Neiman D."/>
            <person name="Pearson M."/>
            <person name="Priest M."/>
            <person name="Roberts A."/>
            <person name="Saif S."/>
            <person name="Shea T."/>
            <person name="Sisk P."/>
            <person name="Stolte C."/>
            <person name="Sykes S."/>
            <person name="Wortman J."/>
            <person name="Nusbaum C."/>
            <person name="Birren B."/>
        </authorList>
    </citation>
    <scope>NUCLEOTIDE SEQUENCE</scope>
    <source>
        <strain evidence="4">ERTm3</strain>
    </source>
</reference>
<dbReference type="HOGENOM" id="CLU_436845_0_0_1"/>
<dbReference type="GO" id="GO:0050660">
    <property type="term" value="F:flavin adenine dinucleotide binding"/>
    <property type="evidence" value="ECO:0007669"/>
    <property type="project" value="TreeGrafter"/>
</dbReference>
<protein>
    <recommendedName>
        <fullName evidence="3">Flavodoxin-like domain-containing protein</fullName>
    </recommendedName>
</protein>
<feature type="domain" description="Flavodoxin-like" evidence="3">
    <location>
        <begin position="4"/>
        <end position="209"/>
    </location>
</feature>
<dbReference type="Gene3D" id="1.20.990.10">
    <property type="entry name" value="NADPH-cytochrome p450 Reductase, Chain A, domain 3"/>
    <property type="match status" value="1"/>
</dbReference>
<dbReference type="VEuPathDB" id="MicrosporidiaDB:NEQG_01739"/>
<dbReference type="InParanoid" id="I3EGE8"/>
<dbReference type="STRING" id="935791.I3EGE8"/>
<dbReference type="OrthoDB" id="1856718at2759"/>
<dbReference type="GO" id="GO:0010181">
    <property type="term" value="F:FMN binding"/>
    <property type="evidence" value="ECO:0007669"/>
    <property type="project" value="InterPro"/>
</dbReference>
<dbReference type="InterPro" id="IPR008254">
    <property type="entry name" value="Flavodoxin/NO_synth"/>
</dbReference>
<proteinExistence type="predicted"/>
<organism evidence="4 5">
    <name type="scientific">Nematocida parisii (strain ERTm3)</name>
    <name type="common">Nematode killer fungus</name>
    <dbReference type="NCBI Taxonomy" id="935791"/>
    <lineage>
        <taxon>Eukaryota</taxon>
        <taxon>Fungi</taxon>
        <taxon>Fungi incertae sedis</taxon>
        <taxon>Microsporidia</taxon>
        <taxon>Nematocida</taxon>
    </lineage>
</organism>
<keyword evidence="1" id="KW-0285">Flavoprotein</keyword>
<accession>I3EGE8</accession>
<dbReference type="EMBL" id="GL870879">
    <property type="protein sequence ID" value="EIJ88295.1"/>
    <property type="molecule type" value="Genomic_DNA"/>
</dbReference>
<evidence type="ECO:0000259" key="3">
    <source>
        <dbReference type="PROSITE" id="PS50902"/>
    </source>
</evidence>
<name>I3EGE8_NEMP3</name>
<dbReference type="GO" id="GO:0003958">
    <property type="term" value="F:NADPH-hemoprotein reductase activity"/>
    <property type="evidence" value="ECO:0007669"/>
    <property type="project" value="TreeGrafter"/>
</dbReference>
<dbReference type="SUPFAM" id="SSF52218">
    <property type="entry name" value="Flavoproteins"/>
    <property type="match status" value="1"/>
</dbReference>
<dbReference type="OMA" id="KPQSECW"/>
<dbReference type="GO" id="GO:0005829">
    <property type="term" value="C:cytosol"/>
    <property type="evidence" value="ECO:0007669"/>
    <property type="project" value="TreeGrafter"/>
</dbReference>
<keyword evidence="5" id="KW-1185">Reference proteome</keyword>